<protein>
    <submittedName>
        <fullName evidence="1">Uncharacterized protein</fullName>
    </submittedName>
</protein>
<keyword evidence="3" id="KW-1185">Reference proteome</keyword>
<evidence type="ECO:0000313" key="1">
    <source>
        <dbReference type="EMBL" id="KAJ7740630.1"/>
    </source>
</evidence>
<reference evidence="1" key="1">
    <citation type="submission" date="2023-03" db="EMBL/GenBank/DDBJ databases">
        <title>Massive genome expansion in bonnet fungi (Mycena s.s.) driven by repeated elements and novel gene families across ecological guilds.</title>
        <authorList>
            <consortium name="Lawrence Berkeley National Laboratory"/>
            <person name="Harder C.B."/>
            <person name="Miyauchi S."/>
            <person name="Viragh M."/>
            <person name="Kuo A."/>
            <person name="Thoen E."/>
            <person name="Andreopoulos B."/>
            <person name="Lu D."/>
            <person name="Skrede I."/>
            <person name="Drula E."/>
            <person name="Henrissat B."/>
            <person name="Morin E."/>
            <person name="Kohler A."/>
            <person name="Barry K."/>
            <person name="LaButti K."/>
            <person name="Morin E."/>
            <person name="Salamov A."/>
            <person name="Lipzen A."/>
            <person name="Mereny Z."/>
            <person name="Hegedus B."/>
            <person name="Baldrian P."/>
            <person name="Stursova M."/>
            <person name="Weitz H."/>
            <person name="Taylor A."/>
            <person name="Grigoriev I.V."/>
            <person name="Nagy L.G."/>
            <person name="Martin F."/>
            <person name="Kauserud H."/>
        </authorList>
    </citation>
    <scope>NUCLEOTIDE SEQUENCE</scope>
    <source>
        <strain evidence="1">CBHHK182m</strain>
    </source>
</reference>
<dbReference type="EMBL" id="JARKIB010000102">
    <property type="protein sequence ID" value="KAJ7740630.1"/>
    <property type="molecule type" value="Genomic_DNA"/>
</dbReference>
<dbReference type="AlphaFoldDB" id="A0AAD7N0S4"/>
<evidence type="ECO:0000313" key="2">
    <source>
        <dbReference type="EMBL" id="KAJ7740634.1"/>
    </source>
</evidence>
<proteinExistence type="predicted"/>
<comment type="caution">
    <text evidence="1">The sequence shown here is derived from an EMBL/GenBank/DDBJ whole genome shotgun (WGS) entry which is preliminary data.</text>
</comment>
<accession>A0AAD7N0S4</accession>
<dbReference type="EMBL" id="JARKIB010000102">
    <property type="protein sequence ID" value="KAJ7740634.1"/>
    <property type="molecule type" value="Genomic_DNA"/>
</dbReference>
<name>A0AAD7N0S4_9AGAR</name>
<sequence length="154" mass="17005">MYAPFMAAHTVGADPPPLRTSSVLPYIIEARHISSCTPPLAPPLTRTPPSQCARSMAHRYPPIVRCRGRRSRRVRSRVQTSRLCASLNLSDSASTQNPPPSMRYGVSPNAPTVPSCTYDFGIYLVLHPQRGLSELEESRPSFLARSTLKTARTM</sequence>
<organism evidence="1 3">
    <name type="scientific">Mycena metata</name>
    <dbReference type="NCBI Taxonomy" id="1033252"/>
    <lineage>
        <taxon>Eukaryota</taxon>
        <taxon>Fungi</taxon>
        <taxon>Dikarya</taxon>
        <taxon>Basidiomycota</taxon>
        <taxon>Agaricomycotina</taxon>
        <taxon>Agaricomycetes</taxon>
        <taxon>Agaricomycetidae</taxon>
        <taxon>Agaricales</taxon>
        <taxon>Marasmiineae</taxon>
        <taxon>Mycenaceae</taxon>
        <taxon>Mycena</taxon>
    </lineage>
</organism>
<dbReference type="Proteomes" id="UP001215598">
    <property type="component" value="Unassembled WGS sequence"/>
</dbReference>
<evidence type="ECO:0000313" key="3">
    <source>
        <dbReference type="Proteomes" id="UP001215598"/>
    </source>
</evidence>
<gene>
    <name evidence="1" type="ORF">B0H16DRAFT_1567054</name>
    <name evidence="2" type="ORF">B0H16DRAFT_1567076</name>
</gene>